<evidence type="ECO:0000259" key="2">
    <source>
        <dbReference type="Pfam" id="PF02775"/>
    </source>
</evidence>
<protein>
    <recommendedName>
        <fullName evidence="2">Thiamine pyrophosphate enzyme TPP-binding domain-containing protein</fullName>
    </recommendedName>
</protein>
<dbReference type="GO" id="GO:0006082">
    <property type="term" value="P:organic acid metabolic process"/>
    <property type="evidence" value="ECO:0007669"/>
    <property type="project" value="UniProtKB-ARBA"/>
</dbReference>
<dbReference type="SUPFAM" id="SSF52518">
    <property type="entry name" value="Thiamin diphosphate-binding fold (THDP-binding)"/>
    <property type="match status" value="1"/>
</dbReference>
<feature type="domain" description="Thiamine pyrophosphate enzyme TPP-binding" evidence="2">
    <location>
        <begin position="83"/>
        <end position="229"/>
    </location>
</feature>
<reference evidence="3 4" key="2">
    <citation type="journal article" date="2010" name="J. Bacteriol.">
        <title>Complete genome sequence of Methanothermobacter marburgensis, a methanoarchaeon model organism.</title>
        <authorList>
            <person name="Liesegang H."/>
            <person name="Kaster A.K."/>
            <person name="Wiezer A."/>
            <person name="Goenrich M."/>
            <person name="Wollherr A."/>
            <person name="Seedorf H."/>
            <person name="Gottschalk G."/>
            <person name="Thauer R.K."/>
        </authorList>
    </citation>
    <scope>NUCLEOTIDE SEQUENCE [LARGE SCALE GENOMIC DNA]</scope>
    <source>
        <strain evidence="4">ATCC BAA-927 / DSM 2133 / JCM 14651 / NBRC 100331 / OCM 82 / Marburg</strain>
    </source>
</reference>
<evidence type="ECO:0000313" key="4">
    <source>
        <dbReference type="Proteomes" id="UP000000345"/>
    </source>
</evidence>
<keyword evidence="1" id="KW-0472">Membrane</keyword>
<evidence type="ECO:0000313" key="3">
    <source>
        <dbReference type="EMBL" id="ADL58466.1"/>
    </source>
</evidence>
<dbReference type="Gene3D" id="3.40.50.1220">
    <property type="entry name" value="TPP-binding domain"/>
    <property type="match status" value="1"/>
</dbReference>
<dbReference type="CDD" id="cd02014">
    <property type="entry name" value="TPP_POX"/>
    <property type="match status" value="1"/>
</dbReference>
<keyword evidence="1" id="KW-0812">Transmembrane</keyword>
<feature type="transmembrane region" description="Helical" evidence="1">
    <location>
        <begin position="103"/>
        <end position="124"/>
    </location>
</feature>
<name>D9PW68_METTM</name>
<dbReference type="HOGENOM" id="CLU_1168590_0_0_2"/>
<dbReference type="InterPro" id="IPR047211">
    <property type="entry name" value="POXB-like"/>
</dbReference>
<dbReference type="STRING" id="79929.MTBMA_c08710"/>
<dbReference type="InterPro" id="IPR047212">
    <property type="entry name" value="TPP_POXB-like"/>
</dbReference>
<dbReference type="AlphaFoldDB" id="D9PW68"/>
<gene>
    <name evidence="3" type="ordered locus">MTBMA_c08710</name>
</gene>
<keyword evidence="1" id="KW-1133">Transmembrane helix</keyword>
<sequence length="237" mass="26740">MIARRHPVEMGLEGRSSHTVPELLSMTRERRRESYRAELRELRARWLDLLESEIDPSSRPIRPQYIMAVLNDLLDQGAVIALDVGENGWWFGRNFQMRGTQRLIFSGYLGSMGFGLPAAIAAQLEFPDREVACITGDGGFSMVMAEFLTAVKYHLPVRVFVLNNRSLGMIMQEQLVEGFPTWQTELQNFDFAEFAENCGGRGIQVTEPDKLEDAVSDALGTDGPVVVDIETDPRRFI</sequence>
<proteinExistence type="predicted"/>
<dbReference type="PANTHER" id="PTHR42981:SF2">
    <property type="entry name" value="PYRUVATE DEHYDROGENASE [UBIQUINONE]"/>
    <property type="match status" value="1"/>
</dbReference>
<accession>D9PW68</accession>
<dbReference type="GO" id="GO:0003824">
    <property type="term" value="F:catalytic activity"/>
    <property type="evidence" value="ECO:0007669"/>
    <property type="project" value="InterPro"/>
</dbReference>
<dbReference type="RefSeq" id="WP_013295690.1">
    <property type="nucleotide sequence ID" value="NC_014408.1"/>
</dbReference>
<dbReference type="Gene3D" id="3.40.50.970">
    <property type="match status" value="1"/>
</dbReference>
<dbReference type="GO" id="GO:0030976">
    <property type="term" value="F:thiamine pyrophosphate binding"/>
    <property type="evidence" value="ECO:0007669"/>
    <property type="project" value="InterPro"/>
</dbReference>
<organism evidence="3 4">
    <name type="scientific">Methanothermobacter marburgensis (strain ATCC BAA-927 / DSM 2133 / JCM 14651 / NBRC 100331 / OCM 82 / Marburg)</name>
    <name type="common">Methanobacterium thermoautotrophicum</name>
    <dbReference type="NCBI Taxonomy" id="79929"/>
    <lineage>
        <taxon>Archaea</taxon>
        <taxon>Methanobacteriati</taxon>
        <taxon>Methanobacteriota</taxon>
        <taxon>Methanomada group</taxon>
        <taxon>Methanobacteria</taxon>
        <taxon>Methanobacteriales</taxon>
        <taxon>Methanobacteriaceae</taxon>
        <taxon>Methanothermobacter</taxon>
    </lineage>
</organism>
<dbReference type="InterPro" id="IPR029061">
    <property type="entry name" value="THDP-binding"/>
</dbReference>
<dbReference type="EMBL" id="CP001710">
    <property type="protein sequence ID" value="ADL58466.1"/>
    <property type="molecule type" value="Genomic_DNA"/>
</dbReference>
<reference key="1">
    <citation type="submission" date="2009-08" db="EMBL/GenBank/DDBJ databases">
        <title>The genome sequence of Methanothermobacter marburgensis.</title>
        <authorList>
            <person name="Kaster A."/>
            <person name="Seedorf H."/>
            <person name="Goenrich M."/>
            <person name="Wiezer A."/>
            <person name="Liesegang H."/>
            <person name="Thauer R."/>
            <person name="Gottschalk G."/>
        </authorList>
    </citation>
    <scope>NUCLEOTIDE SEQUENCE</scope>
    <source>
        <strain>Marburg</strain>
    </source>
</reference>
<keyword evidence="4" id="KW-1185">Reference proteome</keyword>
<dbReference type="Proteomes" id="UP000000345">
    <property type="component" value="Chromosome"/>
</dbReference>
<dbReference type="PANTHER" id="PTHR42981">
    <property type="entry name" value="PYRUVATE DEHYDROGENASE [UBIQUINONE]"/>
    <property type="match status" value="1"/>
</dbReference>
<evidence type="ECO:0000256" key="1">
    <source>
        <dbReference type="SAM" id="Phobius"/>
    </source>
</evidence>
<dbReference type="Pfam" id="PF02775">
    <property type="entry name" value="TPP_enzyme_C"/>
    <property type="match status" value="1"/>
</dbReference>
<dbReference type="KEGG" id="mmg:MTBMA_c08710"/>
<dbReference type="GO" id="GO:0044272">
    <property type="term" value="P:sulfur compound biosynthetic process"/>
    <property type="evidence" value="ECO:0007669"/>
    <property type="project" value="UniProtKB-ARBA"/>
</dbReference>
<dbReference type="InterPro" id="IPR011766">
    <property type="entry name" value="TPP_enzyme_TPP-bd"/>
</dbReference>
<dbReference type="PATRIC" id="fig|79929.8.peg.851"/>
<dbReference type="PaxDb" id="79929-MTBMA_c08710"/>
<dbReference type="GeneID" id="77399647"/>